<dbReference type="AlphaFoldDB" id="A0AA39RCC2"/>
<evidence type="ECO:0000256" key="1">
    <source>
        <dbReference type="SAM" id="MobiDB-lite"/>
    </source>
</evidence>
<feature type="compositionally biased region" description="Low complexity" evidence="1">
    <location>
        <begin position="21"/>
        <end position="35"/>
    </location>
</feature>
<accession>A0AA39RCC2</accession>
<evidence type="ECO:0000313" key="2">
    <source>
        <dbReference type="EMBL" id="KAK0571096.1"/>
    </source>
</evidence>
<comment type="caution">
    <text evidence="2">The sequence shown here is derived from an EMBL/GenBank/DDBJ whole genome shotgun (WGS) entry which is preliminary data.</text>
</comment>
<name>A0AA39RCC2_ACESA</name>
<reference evidence="2" key="2">
    <citation type="submission" date="2023-06" db="EMBL/GenBank/DDBJ databases">
        <authorList>
            <person name="Swenson N.G."/>
            <person name="Wegrzyn J.L."/>
            <person name="Mcevoy S.L."/>
        </authorList>
    </citation>
    <scope>NUCLEOTIDE SEQUENCE</scope>
    <source>
        <strain evidence="2">NS2018</strain>
        <tissue evidence="2">Leaf</tissue>
    </source>
</reference>
<gene>
    <name evidence="2" type="ORF">LWI29_010934</name>
</gene>
<keyword evidence="3" id="KW-1185">Reference proteome</keyword>
<protein>
    <submittedName>
        <fullName evidence="2">Uncharacterized protein</fullName>
    </submittedName>
</protein>
<organism evidence="2 3">
    <name type="scientific">Acer saccharum</name>
    <name type="common">Sugar maple</name>
    <dbReference type="NCBI Taxonomy" id="4024"/>
    <lineage>
        <taxon>Eukaryota</taxon>
        <taxon>Viridiplantae</taxon>
        <taxon>Streptophyta</taxon>
        <taxon>Embryophyta</taxon>
        <taxon>Tracheophyta</taxon>
        <taxon>Spermatophyta</taxon>
        <taxon>Magnoliopsida</taxon>
        <taxon>eudicotyledons</taxon>
        <taxon>Gunneridae</taxon>
        <taxon>Pentapetalae</taxon>
        <taxon>rosids</taxon>
        <taxon>malvids</taxon>
        <taxon>Sapindales</taxon>
        <taxon>Sapindaceae</taxon>
        <taxon>Hippocastanoideae</taxon>
        <taxon>Acereae</taxon>
        <taxon>Acer</taxon>
    </lineage>
</organism>
<feature type="compositionally biased region" description="Polar residues" evidence="1">
    <location>
        <begin position="63"/>
        <end position="74"/>
    </location>
</feature>
<dbReference type="Proteomes" id="UP001168877">
    <property type="component" value="Unassembled WGS sequence"/>
</dbReference>
<reference evidence="2" key="1">
    <citation type="journal article" date="2022" name="Plant J.">
        <title>Strategies of tolerance reflected in two North American maple genomes.</title>
        <authorList>
            <person name="McEvoy S.L."/>
            <person name="Sezen U.U."/>
            <person name="Trouern-Trend A."/>
            <person name="McMahon S.M."/>
            <person name="Schaberg P.G."/>
            <person name="Yang J."/>
            <person name="Wegrzyn J.L."/>
            <person name="Swenson N.G."/>
        </authorList>
    </citation>
    <scope>NUCLEOTIDE SEQUENCE</scope>
    <source>
        <strain evidence="2">NS2018</strain>
    </source>
</reference>
<feature type="compositionally biased region" description="Polar residues" evidence="1">
    <location>
        <begin position="1"/>
        <end position="12"/>
    </location>
</feature>
<proteinExistence type="predicted"/>
<dbReference type="EMBL" id="JAUESC010000388">
    <property type="protein sequence ID" value="KAK0571096.1"/>
    <property type="molecule type" value="Genomic_DNA"/>
</dbReference>
<evidence type="ECO:0000313" key="3">
    <source>
        <dbReference type="Proteomes" id="UP001168877"/>
    </source>
</evidence>
<feature type="region of interest" description="Disordered" evidence="1">
    <location>
        <begin position="1"/>
        <end position="85"/>
    </location>
</feature>
<sequence length="163" mass="17334">MASPSKLPTSTKDIPPPPMPASSGSPSTSSYLPGSQKEDSAASSQLIKGKKRNRGDGDVTRDGISSQCCRSTRNPRIGLGFRNEPENPVQIVDKGEVVGVDDKKREKAGDILPVDSLGILVGPLLPFDSTNLKFPKLPKLLWCNLHRGDGDGADNGVGDDWVL</sequence>